<reference evidence="2 3" key="1">
    <citation type="submission" date="2018-06" db="EMBL/GenBank/DDBJ databases">
        <authorList>
            <consortium name="Pathogen Informatics"/>
            <person name="Doyle S."/>
        </authorList>
    </citation>
    <scope>NUCLEOTIDE SEQUENCE [LARGE SCALE GENOMIC DNA]</scope>
    <source>
        <strain evidence="2 3">NCTC1934</strain>
    </source>
</reference>
<keyword evidence="1" id="KW-0812">Transmembrane</keyword>
<organism evidence="2 3">
    <name type="scientific">Nocardia otitidiscaviarum</name>
    <dbReference type="NCBI Taxonomy" id="1823"/>
    <lineage>
        <taxon>Bacteria</taxon>
        <taxon>Bacillati</taxon>
        <taxon>Actinomycetota</taxon>
        <taxon>Actinomycetes</taxon>
        <taxon>Mycobacteriales</taxon>
        <taxon>Nocardiaceae</taxon>
        <taxon>Nocardia</taxon>
    </lineage>
</organism>
<keyword evidence="3" id="KW-1185">Reference proteome</keyword>
<dbReference type="Proteomes" id="UP000255467">
    <property type="component" value="Unassembled WGS sequence"/>
</dbReference>
<keyword evidence="1" id="KW-0472">Membrane</keyword>
<gene>
    <name evidence="2" type="ORF">NCTC1934_05042</name>
</gene>
<dbReference type="EMBL" id="UGRY01000003">
    <property type="protein sequence ID" value="SUD47721.1"/>
    <property type="molecule type" value="Genomic_DNA"/>
</dbReference>
<evidence type="ECO:0000313" key="3">
    <source>
        <dbReference type="Proteomes" id="UP000255467"/>
    </source>
</evidence>
<accession>A0A379JHH9</accession>
<feature type="transmembrane region" description="Helical" evidence="1">
    <location>
        <begin position="78"/>
        <end position="99"/>
    </location>
</feature>
<evidence type="ECO:0000313" key="2">
    <source>
        <dbReference type="EMBL" id="SUD47721.1"/>
    </source>
</evidence>
<protein>
    <submittedName>
        <fullName evidence="2">Uncharacterized protein</fullName>
    </submittedName>
</protein>
<name>A0A379JHH9_9NOCA</name>
<feature type="transmembrane region" description="Helical" evidence="1">
    <location>
        <begin position="105"/>
        <end position="122"/>
    </location>
</feature>
<dbReference type="AlphaFoldDB" id="A0A379JHH9"/>
<sequence>MICPHCSANLLRRERGDRRCSTCGRSFALEPKESPLGLHDLRLRRLVDRLRDERELRYTAAQLWYAASRTKLPDGLGLFRGVRLAVCATVVGFGLLVWLGGVSGFAAIVITAVLVVLAVLGMRRVRPWFAERAVIRMPVPYDSFRADVIGAWAHTYGAAPPGVVDENTIRPPAVDDPRYAVLCQDRSVLACLTANDVAGTWSMLVTDRMDLLPADIPVFLLHDASVRGVTFAVDARAALGSRAVTVGLLPHTVAMSRSALRLREPWHGDADLDRLRREGLPESGIEWLAEGWWAPIAAVPPAKLLSALGRAIERVDAAGDPDHDRARRIGFLSWPTG</sequence>
<keyword evidence="1" id="KW-1133">Transmembrane helix</keyword>
<evidence type="ECO:0000256" key="1">
    <source>
        <dbReference type="SAM" id="Phobius"/>
    </source>
</evidence>
<proteinExistence type="predicted"/>
<dbReference type="STRING" id="1406858.GCA_000710895_01981"/>